<dbReference type="RefSeq" id="WP_074724509.1">
    <property type="nucleotide sequence ID" value="NZ_CBCRVS010000027.1"/>
</dbReference>
<dbReference type="Gene3D" id="3.40.50.2000">
    <property type="entry name" value="Glycogen Phosphorylase B"/>
    <property type="match status" value="1"/>
</dbReference>
<accession>A0A1H9QX49</accession>
<dbReference type="AlphaFoldDB" id="A0A1H9QX49"/>
<name>A0A1H9QX49_FLAFI</name>
<organism evidence="1 2">
    <name type="scientific">Flavobacterium frigoris</name>
    <dbReference type="NCBI Taxonomy" id="229204"/>
    <lineage>
        <taxon>Bacteria</taxon>
        <taxon>Pseudomonadati</taxon>
        <taxon>Bacteroidota</taxon>
        <taxon>Flavobacteriia</taxon>
        <taxon>Flavobacteriales</taxon>
        <taxon>Flavobacteriaceae</taxon>
        <taxon>Flavobacterium</taxon>
    </lineage>
</organism>
<proteinExistence type="predicted"/>
<dbReference type="OrthoDB" id="6336595at2"/>
<protein>
    <recommendedName>
        <fullName evidence="3">Glycosyltransferase</fullName>
    </recommendedName>
</protein>
<keyword evidence="2" id="KW-1185">Reference proteome</keyword>
<evidence type="ECO:0000313" key="2">
    <source>
        <dbReference type="Proteomes" id="UP000183658"/>
    </source>
</evidence>
<dbReference type="EMBL" id="FOFZ01000018">
    <property type="protein sequence ID" value="SER65036.1"/>
    <property type="molecule type" value="Genomic_DNA"/>
</dbReference>
<gene>
    <name evidence="1" type="ORF">SAMN05444355_11828</name>
</gene>
<evidence type="ECO:0008006" key="3">
    <source>
        <dbReference type="Google" id="ProtNLM"/>
    </source>
</evidence>
<evidence type="ECO:0000313" key="1">
    <source>
        <dbReference type="EMBL" id="SER65036.1"/>
    </source>
</evidence>
<dbReference type="Proteomes" id="UP000183658">
    <property type="component" value="Unassembled WGS sequence"/>
</dbReference>
<reference evidence="2" key="1">
    <citation type="submission" date="2016-10" db="EMBL/GenBank/DDBJ databases">
        <authorList>
            <person name="Varghese N."/>
            <person name="Submissions S."/>
        </authorList>
    </citation>
    <scope>NUCLEOTIDE SEQUENCE [LARGE SCALE GENOMIC DNA]</scope>
    <source>
        <strain evidence="2">DSM 15719</strain>
    </source>
</reference>
<sequence>MVYVYALCDVYYDSFYLKGLKEVYSFYTFNVDKFPKFRQGVFAVLIEEGDLNIKLIIDSTDSNVISSEELMWCDVYGKVNYNSCSIPEEYSHKIKPIGPSFAIKIWSLPFGIFMFLINFVKFHESISNKREFLANYWRQNNRLPLEAYQSSTSVDNYVFFAGSIWKNERMTNLARSKFIEACKKNSTIVFEGGFTPRNDGDNLYFDNLVVSKRYSLKQYLKNSKRSTIVFNTPAVLSCHGWKLGEFLALGKVIVTTKHINILPADLENNVEVVYVNDIDLIENDVKAILQNKQLRVNLGKNARTYFETYLAPKSVIKKLLYPITTL</sequence>